<dbReference type="EMBL" id="MK279909">
    <property type="protein sequence ID" value="AZS12548.1"/>
    <property type="molecule type" value="Genomic_DNA"/>
</dbReference>
<evidence type="ECO:0000313" key="3">
    <source>
        <dbReference type="Proteomes" id="UP000288363"/>
    </source>
</evidence>
<reference evidence="2 3" key="1">
    <citation type="submission" date="2018-12" db="EMBL/GenBank/DDBJ databases">
        <authorList>
            <person name="Almail A."/>
            <person name="Dorhout K.E."/>
            <person name="Johnson J."/>
            <person name="Jorgensen H.J."/>
            <person name="Tolsma S."/>
            <person name="Garlena R.A."/>
            <person name="Russell D.A."/>
            <person name="Pope W.H."/>
            <person name="Jacobs-Sera D."/>
            <person name="Hatfull G.F."/>
        </authorList>
    </citation>
    <scope>NUCLEOTIDE SEQUENCE [LARGE SCALE GENOMIC DNA]</scope>
</reference>
<keyword evidence="3" id="KW-1185">Reference proteome</keyword>
<feature type="region of interest" description="Disordered" evidence="1">
    <location>
        <begin position="90"/>
        <end position="116"/>
    </location>
</feature>
<proteinExistence type="predicted"/>
<accession>A0A3S9UQH5</accession>
<dbReference type="RefSeq" id="YP_009842710.1">
    <property type="nucleotide sequence ID" value="NC_048743.1"/>
</dbReference>
<sequence>MAHHEAPDPEQIPFLEFGLEFEFAVSTDENGAPLPDTEWSTQRISAGVGQAAFDLAVLNLYANRRAMVWQPHVRSCNLIWSEPVHWATWPNDSLPPDPNAANYDENGQPITGDTNA</sequence>
<protein>
    <submittedName>
        <fullName evidence="2">Uncharacterized protein</fullName>
    </submittedName>
</protein>
<organism evidence="2 3">
    <name type="scientific">Mycobacterium phage DrLupo</name>
    <dbReference type="NCBI Taxonomy" id="2499037"/>
    <lineage>
        <taxon>Viruses</taxon>
        <taxon>Duplodnaviria</taxon>
        <taxon>Heunggongvirae</taxon>
        <taxon>Uroviricota</taxon>
        <taxon>Caudoviricetes</taxon>
        <taxon>Barnyardvirus</taxon>
        <taxon>Barnyardvirus drlupo</taxon>
    </lineage>
</organism>
<dbReference type="Proteomes" id="UP000288363">
    <property type="component" value="Segment"/>
</dbReference>
<gene>
    <name evidence="2" type="primary">12</name>
    <name evidence="2" type="ORF">SEA_DRLUPO_12</name>
</gene>
<evidence type="ECO:0000313" key="2">
    <source>
        <dbReference type="EMBL" id="AZS12548.1"/>
    </source>
</evidence>
<name>A0A3S9UQH5_9CAUD</name>
<dbReference type="GeneID" id="55612971"/>
<dbReference type="KEGG" id="vg:55612971"/>
<evidence type="ECO:0000256" key="1">
    <source>
        <dbReference type="SAM" id="MobiDB-lite"/>
    </source>
</evidence>